<dbReference type="EnsemblMetazoa" id="ISCW000130-RA">
    <property type="protein sequence ID" value="ISCW000130-PA"/>
    <property type="gene ID" value="ISCW000130"/>
</dbReference>
<dbReference type="EC" id="2.3.1.48" evidence="8"/>
<dbReference type="SUPFAM" id="SSF50978">
    <property type="entry name" value="WD40 repeat-like"/>
    <property type="match status" value="1"/>
</dbReference>
<feature type="domain" description="CTLH" evidence="7">
    <location>
        <begin position="81"/>
        <end position="140"/>
    </location>
</feature>
<dbReference type="GO" id="GO:0005737">
    <property type="term" value="C:cytoplasm"/>
    <property type="evidence" value="ECO:0007669"/>
    <property type="project" value="UniProtKB-SubCell"/>
</dbReference>
<dbReference type="VEuPathDB" id="VectorBase:ISCP_004286"/>
<dbReference type="Pfam" id="PF00400">
    <property type="entry name" value="WD40"/>
    <property type="match status" value="3"/>
</dbReference>
<keyword evidence="4" id="KW-0677">Repeat</keyword>
<protein>
    <submittedName>
        <fullName evidence="8 9">Guanine nucleotide bionding protein beta subunit, putative</fullName>
        <ecNumber evidence="8">2.3.1.48</ecNumber>
    </submittedName>
</protein>
<evidence type="ECO:0000313" key="10">
    <source>
        <dbReference type="Proteomes" id="UP000001555"/>
    </source>
</evidence>
<feature type="compositionally biased region" description="Low complexity" evidence="6">
    <location>
        <begin position="567"/>
        <end position="577"/>
    </location>
</feature>
<dbReference type="PANTHER" id="PTHR22838:SF0">
    <property type="entry name" value="WD REPEAT-CONTAINING PROTEIN 26"/>
    <property type="match status" value="1"/>
</dbReference>
<evidence type="ECO:0000259" key="7">
    <source>
        <dbReference type="PROSITE" id="PS50897"/>
    </source>
</evidence>
<keyword evidence="10" id="KW-1185">Reference proteome</keyword>
<evidence type="ECO:0000313" key="9">
    <source>
        <dbReference type="EnsemblMetazoa" id="ISCW000130-PA"/>
    </source>
</evidence>
<feature type="compositionally biased region" description="Polar residues" evidence="6">
    <location>
        <begin position="11"/>
        <end position="33"/>
    </location>
</feature>
<dbReference type="PROSITE" id="PS50896">
    <property type="entry name" value="LISH"/>
    <property type="match status" value="1"/>
</dbReference>
<reference evidence="8 10" key="1">
    <citation type="submission" date="2008-03" db="EMBL/GenBank/DDBJ databases">
        <title>Annotation of Ixodes scapularis.</title>
        <authorList>
            <consortium name="Ixodes scapularis Genome Project Consortium"/>
            <person name="Caler E."/>
            <person name="Hannick L.I."/>
            <person name="Bidwell S."/>
            <person name="Joardar V."/>
            <person name="Thiagarajan M."/>
            <person name="Amedeo P."/>
            <person name="Galinsky K.J."/>
            <person name="Schobel S."/>
            <person name="Inman J."/>
            <person name="Hostetler J."/>
            <person name="Miller J."/>
            <person name="Hammond M."/>
            <person name="Megy K."/>
            <person name="Lawson D."/>
            <person name="Kodira C."/>
            <person name="Sutton G."/>
            <person name="Meyer J."/>
            <person name="Hill C.A."/>
            <person name="Birren B."/>
            <person name="Nene V."/>
            <person name="Collins F."/>
            <person name="Alarcon-Chaidez F."/>
            <person name="Wikel S."/>
            <person name="Strausberg R."/>
        </authorList>
    </citation>
    <scope>NUCLEOTIDE SEQUENCE [LARGE SCALE GENOMIC DNA]</scope>
    <source>
        <strain evidence="10">Wikel</strain>
        <strain evidence="8">Wikel colony</strain>
    </source>
</reference>
<feature type="region of interest" description="Disordered" evidence="6">
    <location>
        <begin position="1"/>
        <end position="44"/>
    </location>
</feature>
<dbReference type="OrthoDB" id="972532at2759"/>
<dbReference type="EMBL" id="ABJB010450601">
    <property type="status" value="NOT_ANNOTATED_CDS"/>
    <property type="molecule type" value="Genomic_DNA"/>
</dbReference>
<dbReference type="InterPro" id="IPR051350">
    <property type="entry name" value="WD_repeat-ST_regulator"/>
</dbReference>
<evidence type="ECO:0000256" key="2">
    <source>
        <dbReference type="ARBA" id="ARBA00022490"/>
    </source>
</evidence>
<feature type="non-terminal residue" evidence="8">
    <location>
        <position position="1"/>
    </location>
</feature>
<keyword evidence="8" id="KW-0012">Acyltransferase</keyword>
<evidence type="ECO:0000256" key="3">
    <source>
        <dbReference type="ARBA" id="ARBA00022574"/>
    </source>
</evidence>
<dbReference type="Proteomes" id="UP000001555">
    <property type="component" value="Unassembled WGS sequence"/>
</dbReference>
<dbReference type="STRING" id="6945.B7P0U5"/>
<dbReference type="EMBL" id="ABJB011071247">
    <property type="status" value="NOT_ANNOTATED_CDS"/>
    <property type="molecule type" value="Genomic_DNA"/>
</dbReference>
<dbReference type="PROSITE" id="PS00678">
    <property type="entry name" value="WD_REPEATS_1"/>
    <property type="match status" value="1"/>
</dbReference>
<dbReference type="PROSITE" id="PS50897">
    <property type="entry name" value="CTLH"/>
    <property type="match status" value="1"/>
</dbReference>
<dbReference type="GO" id="GO:0034657">
    <property type="term" value="C:GID complex"/>
    <property type="evidence" value="ECO:0000318"/>
    <property type="project" value="GO_Central"/>
</dbReference>
<dbReference type="AlphaFoldDB" id="B7P0U5"/>
<evidence type="ECO:0000256" key="5">
    <source>
        <dbReference type="PROSITE-ProRule" id="PRU00221"/>
    </source>
</evidence>
<dbReference type="EMBL" id="ABJB010149606">
    <property type="status" value="NOT_ANNOTATED_CDS"/>
    <property type="molecule type" value="Genomic_DNA"/>
</dbReference>
<dbReference type="InterPro" id="IPR001680">
    <property type="entry name" value="WD40_rpt"/>
</dbReference>
<dbReference type="GO" id="GO:0061733">
    <property type="term" value="F:protein-lysine-acetyltransferase activity"/>
    <property type="evidence" value="ECO:0007669"/>
    <property type="project" value="UniProtKB-EC"/>
</dbReference>
<keyword evidence="8" id="KW-0808">Transferase</keyword>
<dbReference type="InterPro" id="IPR020472">
    <property type="entry name" value="WD40_PAC1"/>
</dbReference>
<feature type="repeat" description="WD" evidence="5">
    <location>
        <begin position="269"/>
        <end position="303"/>
    </location>
</feature>
<name>B7P0U5_IXOSC</name>
<evidence type="ECO:0000256" key="6">
    <source>
        <dbReference type="SAM" id="MobiDB-lite"/>
    </source>
</evidence>
<dbReference type="EMBL" id="DS612897">
    <property type="protein sequence ID" value="EEC00217.1"/>
    <property type="molecule type" value="Genomic_DNA"/>
</dbReference>
<dbReference type="HOGENOM" id="CLU_000288_57_25_1"/>
<feature type="region of interest" description="Disordered" evidence="6">
    <location>
        <begin position="562"/>
        <end position="604"/>
    </location>
</feature>
<dbReference type="PROSITE" id="PS50082">
    <property type="entry name" value="WD_REPEATS_2"/>
    <property type="match status" value="2"/>
</dbReference>
<evidence type="ECO:0000256" key="1">
    <source>
        <dbReference type="ARBA" id="ARBA00004496"/>
    </source>
</evidence>
<dbReference type="PROSITE" id="PS50294">
    <property type="entry name" value="WD_REPEATS_REGION"/>
    <property type="match status" value="2"/>
</dbReference>
<proteinExistence type="evidence at protein level"/>
<keyword evidence="11" id="KW-1267">Proteomics identification</keyword>
<dbReference type="GO" id="GO:0043161">
    <property type="term" value="P:proteasome-mediated ubiquitin-dependent protein catabolic process"/>
    <property type="evidence" value="ECO:0000318"/>
    <property type="project" value="GO_Central"/>
</dbReference>
<dbReference type="Gene3D" id="2.130.10.10">
    <property type="entry name" value="YVTN repeat-like/Quinoprotein amine dehydrogenase"/>
    <property type="match status" value="3"/>
</dbReference>
<organism>
    <name type="scientific">Ixodes scapularis</name>
    <name type="common">Black-legged tick</name>
    <name type="synonym">Deer tick</name>
    <dbReference type="NCBI Taxonomy" id="6945"/>
    <lineage>
        <taxon>Eukaryota</taxon>
        <taxon>Metazoa</taxon>
        <taxon>Ecdysozoa</taxon>
        <taxon>Arthropoda</taxon>
        <taxon>Chelicerata</taxon>
        <taxon>Arachnida</taxon>
        <taxon>Acari</taxon>
        <taxon>Parasitiformes</taxon>
        <taxon>Ixodida</taxon>
        <taxon>Ixodoidea</taxon>
        <taxon>Ixodidae</taxon>
        <taxon>Ixodinae</taxon>
        <taxon>Ixodes</taxon>
    </lineage>
</organism>
<dbReference type="PaxDb" id="6945-B7P0U5"/>
<dbReference type="PRINTS" id="PR00320">
    <property type="entry name" value="GPROTEINBRPT"/>
</dbReference>
<keyword evidence="3 5" id="KW-0853">WD repeat</keyword>
<keyword evidence="2" id="KW-0963">Cytoplasm</keyword>
<dbReference type="EMBL" id="ABJB010517712">
    <property type="status" value="NOT_ANNOTATED_CDS"/>
    <property type="molecule type" value="Genomic_DNA"/>
</dbReference>
<accession>B7P0U5</accession>
<dbReference type="PANTHER" id="PTHR22838">
    <property type="entry name" value="WD REPEAT PROTEIN 26-RELATED"/>
    <property type="match status" value="1"/>
</dbReference>
<reference evidence="9" key="2">
    <citation type="submission" date="2020-05" db="UniProtKB">
        <authorList>
            <consortium name="EnsemblMetazoa"/>
        </authorList>
    </citation>
    <scope>IDENTIFICATION</scope>
    <source>
        <strain evidence="9">wikel</strain>
    </source>
</reference>
<gene>
    <name evidence="8" type="ORF">IscW_ISCW000130</name>
</gene>
<evidence type="ECO:0000313" key="8">
    <source>
        <dbReference type="EMBL" id="EEC00217.1"/>
    </source>
</evidence>
<evidence type="ECO:0007829" key="11">
    <source>
        <dbReference type="PeptideAtlas" id="B7P0U5"/>
    </source>
</evidence>
<dbReference type="EMBL" id="ABJB011001980">
    <property type="status" value="NOT_ANNOTATED_CDS"/>
    <property type="molecule type" value="Genomic_DNA"/>
</dbReference>
<dbReference type="InterPro" id="IPR015943">
    <property type="entry name" value="WD40/YVTN_repeat-like_dom_sf"/>
</dbReference>
<dbReference type="SMART" id="SM00320">
    <property type="entry name" value="WD40"/>
    <property type="match status" value="4"/>
</dbReference>
<dbReference type="SMART" id="SM00668">
    <property type="entry name" value="CTLH"/>
    <property type="match status" value="1"/>
</dbReference>
<sequence length="604" mass="66541">SSPPRKKQRVATMQATNGCSAAVQNGDDSTTAANGAAPGEKTKVGSRTEQDIIRLIGQHLRGLGLNRTAEQLIQESGCSLDHPAAAKFQAHIMDGDWSKAESDLNELKTLLASSQTLVEMQFLMLEQKYLEHLEEGHLLEALNCLRHSLTPLRHNTQRVHELSSYMMCGTPEELRLMSHWEGKGLASRQRLMEKLQGFLPPSVMLPPRRLRALLAQAVELQRDRCPYHNAPFSPRGAQSGEAGLEDNCCLLTDHLCSREQFPCHTLQVLNDHCDEVWYCRFSHSGALLATGSKDSTVKIWEVNPVSVPNSFSFLVSGSLASNVGVRGHVQEWPALLIDCTQVRPCLKLFRVVQMGELRVKMTHSPEDSLTSCAWHKDGKKFVTGGIRGQFYQCDLDGNVLDSWEGVRVQGLFCRKDGRTVLAADSHHRIRGYVFDDLTDFSLIQEDHSIISFTCDDTGRLCLLNIATQGVHLWDLEDKVLVRKFQGVTQGYYTIRSCFGGINQVFVASGSEDNKVYVWHVKWEKPIAVLQGHTRSVNCVSWNPAHPSMMASVSDDATVRIWGPAQAPSSSPPSSSSPVGDMAGASPHSNGSSNGVCDGDGNSVV</sequence>
<dbReference type="FunCoup" id="B7P0U5">
    <property type="interactions" value="1077"/>
</dbReference>
<dbReference type="EMBL" id="ABJB010755189">
    <property type="status" value="NOT_ANNOTATED_CDS"/>
    <property type="molecule type" value="Genomic_DNA"/>
</dbReference>
<dbReference type="VEuPathDB" id="VectorBase:ISCW000130"/>
<dbReference type="InterPro" id="IPR006594">
    <property type="entry name" value="LisH"/>
</dbReference>
<feature type="repeat" description="WD" evidence="5">
    <location>
        <begin position="529"/>
        <end position="561"/>
    </location>
</feature>
<dbReference type="InterPro" id="IPR006595">
    <property type="entry name" value="CTLH_C"/>
</dbReference>
<dbReference type="FunFam" id="2.130.10.10:FF:000087">
    <property type="entry name" value="WD repeat-containing protein 26 homolog"/>
    <property type="match status" value="1"/>
</dbReference>
<dbReference type="InterPro" id="IPR036322">
    <property type="entry name" value="WD40_repeat_dom_sf"/>
</dbReference>
<dbReference type="EMBL" id="ABJB010888817">
    <property type="status" value="NOT_ANNOTATED_CDS"/>
    <property type="molecule type" value="Genomic_DNA"/>
</dbReference>
<evidence type="ECO:0000256" key="4">
    <source>
        <dbReference type="ARBA" id="ARBA00022737"/>
    </source>
</evidence>
<dbReference type="InterPro" id="IPR019775">
    <property type="entry name" value="WD40_repeat_CS"/>
</dbReference>
<comment type="subcellular location">
    <subcellularLocation>
        <location evidence="1">Cytoplasm</location>
    </subcellularLocation>
</comment>